<feature type="compositionally biased region" description="Basic and acidic residues" evidence="1">
    <location>
        <begin position="13"/>
        <end position="22"/>
    </location>
</feature>
<feature type="domain" description="Domain of unknown function WSN" evidence="3">
    <location>
        <begin position="72"/>
        <end position="120"/>
    </location>
</feature>
<reference evidence="5" key="1">
    <citation type="submission" date="2010-08" db="EMBL/GenBank/DDBJ databases">
        <authorList>
            <consortium name="Caenorhabditis japonica Sequencing Consortium"/>
            <person name="Wilson R.K."/>
        </authorList>
    </citation>
    <scope>NUCLEOTIDE SEQUENCE [LARGE SCALE GENOMIC DNA]</scope>
    <source>
        <strain evidence="5">DF5081</strain>
    </source>
</reference>
<feature type="transmembrane region" description="Helical" evidence="2">
    <location>
        <begin position="393"/>
        <end position="418"/>
    </location>
</feature>
<sequence>MLSQQRMKKRSDKNRQSEHREQDDICSNRVKYKALKCRRFTFSVIFIGAVLLMPTYALIQPNIEESLDLGGFKTITEQTATIARLMNAIFLQNHFQLELVTMEDVIAEVLDVPNCIAKIINFWKKVETFRPTFELAFNSDVKDVANVLLAIKKMVPFTEKERSNIVGLTDFLLAGKAKLSESKKLDADIQREMKNVDVDRLLKISNARDIASQFAQYHRTLVFYQKREFLNFFHYFRSNGLELARKIDDLPPEEKRAAGQIWHRIAEGNETEDEMTILNFLKAVVVTEQFLSRKYSRPEGNLTLLAKVLIKLNGITGPAFKYETMRASIEALKITSLGQSEEVSNAERSLAQLEGVYSSLAHEKYRIGGSLEDFDRVFKSFFTEEPAEDWTTVIWIAGVIAYALVFVAVVILCCVYKWEFKIADVKKQK</sequence>
<proteinExistence type="predicted"/>
<feature type="region of interest" description="Disordered" evidence="1">
    <location>
        <begin position="1"/>
        <end position="22"/>
    </location>
</feature>
<dbReference type="Pfam" id="PF02206">
    <property type="entry name" value="WSN"/>
    <property type="match status" value="1"/>
</dbReference>
<evidence type="ECO:0000259" key="3">
    <source>
        <dbReference type="Pfam" id="PF02206"/>
    </source>
</evidence>
<keyword evidence="2" id="KW-0472">Membrane</keyword>
<organism evidence="4 5">
    <name type="scientific">Caenorhabditis japonica</name>
    <dbReference type="NCBI Taxonomy" id="281687"/>
    <lineage>
        <taxon>Eukaryota</taxon>
        <taxon>Metazoa</taxon>
        <taxon>Ecdysozoa</taxon>
        <taxon>Nematoda</taxon>
        <taxon>Chromadorea</taxon>
        <taxon>Rhabditida</taxon>
        <taxon>Rhabditina</taxon>
        <taxon>Rhabditomorpha</taxon>
        <taxon>Rhabditoidea</taxon>
        <taxon>Rhabditidae</taxon>
        <taxon>Peloderinae</taxon>
        <taxon>Caenorhabditis</taxon>
    </lineage>
</organism>
<name>A0A8R1ESH5_CAEJA</name>
<keyword evidence="2" id="KW-1133">Transmembrane helix</keyword>
<dbReference type="EnsemblMetazoa" id="CJA39422.1">
    <property type="protein sequence ID" value="CJA39422.1"/>
    <property type="gene ID" value="WBGene00215269"/>
</dbReference>
<feature type="compositionally biased region" description="Basic residues" evidence="1">
    <location>
        <begin position="1"/>
        <end position="12"/>
    </location>
</feature>
<dbReference type="InterPro" id="IPR003125">
    <property type="entry name" value="WSN"/>
</dbReference>
<feature type="transmembrane region" description="Helical" evidence="2">
    <location>
        <begin position="40"/>
        <end position="59"/>
    </location>
</feature>
<reference evidence="4" key="2">
    <citation type="submission" date="2022-06" db="UniProtKB">
        <authorList>
            <consortium name="EnsemblMetazoa"/>
        </authorList>
    </citation>
    <scope>IDENTIFICATION</scope>
    <source>
        <strain evidence="4">DF5081</strain>
    </source>
</reference>
<accession>A0A8R1ESH5</accession>
<evidence type="ECO:0000313" key="5">
    <source>
        <dbReference type="Proteomes" id="UP000005237"/>
    </source>
</evidence>
<evidence type="ECO:0000256" key="1">
    <source>
        <dbReference type="SAM" id="MobiDB-lite"/>
    </source>
</evidence>
<keyword evidence="5" id="KW-1185">Reference proteome</keyword>
<protein>
    <submittedName>
        <fullName evidence="4">WSN domain-containing protein</fullName>
    </submittedName>
</protein>
<dbReference type="Proteomes" id="UP000005237">
    <property type="component" value="Unassembled WGS sequence"/>
</dbReference>
<dbReference type="AlphaFoldDB" id="A0A8R1ESH5"/>
<evidence type="ECO:0000256" key="2">
    <source>
        <dbReference type="SAM" id="Phobius"/>
    </source>
</evidence>
<keyword evidence="2" id="KW-0812">Transmembrane</keyword>
<evidence type="ECO:0000313" key="4">
    <source>
        <dbReference type="EnsemblMetazoa" id="CJA39422.1"/>
    </source>
</evidence>